<organism evidence="1 2">
    <name type="scientific">Candidatus Paraprevotella stercoravium</name>
    <dbReference type="NCBI Taxonomy" id="2838725"/>
    <lineage>
        <taxon>Bacteria</taxon>
        <taxon>Pseudomonadati</taxon>
        <taxon>Bacteroidota</taxon>
        <taxon>Bacteroidia</taxon>
        <taxon>Bacteroidales</taxon>
        <taxon>Prevotellaceae</taxon>
        <taxon>Paraprevotella</taxon>
    </lineage>
</organism>
<sequence>MDYTSIHIYGHLLSDDILHNIERDTNLLGNRQQDFGLDISTSAAIDYVWSSLRNDWRFFNERSGVNDPYGTRRSRDLIERLLQNFSVW</sequence>
<reference evidence="1" key="1">
    <citation type="journal article" date="2021" name="PeerJ">
        <title>Extensive microbial diversity within the chicken gut microbiome revealed by metagenomics and culture.</title>
        <authorList>
            <person name="Gilroy R."/>
            <person name="Ravi A."/>
            <person name="Getino M."/>
            <person name="Pursley I."/>
            <person name="Horton D.L."/>
            <person name="Alikhan N.F."/>
            <person name="Baker D."/>
            <person name="Gharbi K."/>
            <person name="Hall N."/>
            <person name="Watson M."/>
            <person name="Adriaenssens E.M."/>
            <person name="Foster-Nyarko E."/>
            <person name="Jarju S."/>
            <person name="Secka A."/>
            <person name="Antonio M."/>
            <person name="Oren A."/>
            <person name="Chaudhuri R.R."/>
            <person name="La Ragione R."/>
            <person name="Hildebrand F."/>
            <person name="Pallen M.J."/>
        </authorList>
    </citation>
    <scope>NUCLEOTIDE SEQUENCE</scope>
    <source>
        <strain evidence="1">G3-2149</strain>
    </source>
</reference>
<protein>
    <submittedName>
        <fullName evidence="1">Uncharacterized protein</fullName>
    </submittedName>
</protein>
<comment type="caution">
    <text evidence="1">The sequence shown here is derived from an EMBL/GenBank/DDBJ whole genome shotgun (WGS) entry which is preliminary data.</text>
</comment>
<evidence type="ECO:0000313" key="2">
    <source>
        <dbReference type="Proteomes" id="UP000823865"/>
    </source>
</evidence>
<gene>
    <name evidence="1" type="ORF">H9789_02220</name>
</gene>
<proteinExistence type="predicted"/>
<dbReference type="EMBL" id="JAHLFU010000038">
    <property type="protein sequence ID" value="MBU3852645.1"/>
    <property type="molecule type" value="Genomic_DNA"/>
</dbReference>
<evidence type="ECO:0000313" key="1">
    <source>
        <dbReference type="EMBL" id="MBU3852645.1"/>
    </source>
</evidence>
<reference evidence="1" key="2">
    <citation type="submission" date="2021-04" db="EMBL/GenBank/DDBJ databases">
        <authorList>
            <person name="Gilroy R."/>
        </authorList>
    </citation>
    <scope>NUCLEOTIDE SEQUENCE</scope>
    <source>
        <strain evidence="1">G3-2149</strain>
    </source>
</reference>
<dbReference type="Proteomes" id="UP000823865">
    <property type="component" value="Unassembled WGS sequence"/>
</dbReference>
<accession>A0A9E2L5Y8</accession>
<dbReference type="AlphaFoldDB" id="A0A9E2L5Y8"/>
<name>A0A9E2L5Y8_9BACT</name>